<dbReference type="EMBL" id="BRYB01002247">
    <property type="protein sequence ID" value="GMI41859.1"/>
    <property type="molecule type" value="Genomic_DNA"/>
</dbReference>
<evidence type="ECO:0000256" key="1">
    <source>
        <dbReference type="SAM" id="MobiDB-lite"/>
    </source>
</evidence>
<dbReference type="Proteomes" id="UP001165060">
    <property type="component" value="Unassembled WGS sequence"/>
</dbReference>
<name>A0ABQ6N6Y1_9STRA</name>
<feature type="compositionally biased region" description="Basic and acidic residues" evidence="1">
    <location>
        <begin position="539"/>
        <end position="552"/>
    </location>
</feature>
<protein>
    <submittedName>
        <fullName evidence="2">Uncharacterized protein</fullName>
    </submittedName>
</protein>
<feature type="region of interest" description="Disordered" evidence="1">
    <location>
        <begin position="44"/>
        <end position="64"/>
    </location>
</feature>
<sequence length="571" mass="60670">GEQWLPAKKRAATAAPAAAAADNQRKCYDLTPAIGLAGAAPGAALAQSAPPSVPPPAPSTSHSSIGSFSPYAPAALSLPPALGLAAAAPSAALTLAASTSSASTSPSSTSSSSAGALACASYNKMQGLMAEGGQGGKWFGDIIDDVEDVSPSSVEVLNAFTNFNAGEVMKDGASGSVGSEGNPLAHSDVFSPGSNVRGILYSMDATCVGGGGLTFTYQPTNGTVLRATVDVPSGCMFWAGPEVLCGPILHAHEARGPCLTTVVEMFVEGFYEFQVSDQQQVQDAADKQVAEMLNFPSFNPALAKGSPCMFYGAGVSLLASSTGRETMACLAALRGPRLGRGRRRLMPRQQAKDKILAMSVDERAEMAAKFWARKEADVKLEEFEAEERRLCVKYSQIPDGEKRACREATEFAEGKAKKRFDGRSRAGKKGGRHTEADHVRRQTDTEFQRLLPAYANMESIDAEERADREATEFAEGKAKKRRAKRSKAGRKVQVFNAATGFKGQVEGGRKGKVEDTKAAAVTFRTRKSRAKAAAAIERLSTKEAAKAEEERKRKQRELKRKSRENMKAKKD</sequence>
<proteinExistence type="predicted"/>
<feature type="compositionally biased region" description="Basic and acidic residues" evidence="1">
    <location>
        <begin position="432"/>
        <end position="441"/>
    </location>
</feature>
<comment type="caution">
    <text evidence="2">The sequence shown here is derived from an EMBL/GenBank/DDBJ whole genome shotgun (WGS) entry which is preliminary data.</text>
</comment>
<feature type="region of interest" description="Disordered" evidence="1">
    <location>
        <begin position="534"/>
        <end position="571"/>
    </location>
</feature>
<organism evidence="2 3">
    <name type="scientific">Tetraparma gracilis</name>
    <dbReference type="NCBI Taxonomy" id="2962635"/>
    <lineage>
        <taxon>Eukaryota</taxon>
        <taxon>Sar</taxon>
        <taxon>Stramenopiles</taxon>
        <taxon>Ochrophyta</taxon>
        <taxon>Bolidophyceae</taxon>
        <taxon>Parmales</taxon>
        <taxon>Triparmaceae</taxon>
        <taxon>Tetraparma</taxon>
    </lineage>
</organism>
<keyword evidence="3" id="KW-1185">Reference proteome</keyword>
<reference evidence="2 3" key="1">
    <citation type="journal article" date="2023" name="Commun. Biol.">
        <title>Genome analysis of Parmales, the sister group of diatoms, reveals the evolutionary specialization of diatoms from phago-mixotrophs to photoautotrophs.</title>
        <authorList>
            <person name="Ban H."/>
            <person name="Sato S."/>
            <person name="Yoshikawa S."/>
            <person name="Yamada K."/>
            <person name="Nakamura Y."/>
            <person name="Ichinomiya M."/>
            <person name="Sato N."/>
            <person name="Blanc-Mathieu R."/>
            <person name="Endo H."/>
            <person name="Kuwata A."/>
            <person name="Ogata H."/>
        </authorList>
    </citation>
    <scope>NUCLEOTIDE SEQUENCE [LARGE SCALE GENOMIC DNA]</scope>
</reference>
<accession>A0ABQ6N6Y1</accession>
<feature type="region of interest" description="Disordered" evidence="1">
    <location>
        <begin position="419"/>
        <end position="441"/>
    </location>
</feature>
<gene>
    <name evidence="2" type="ORF">TeGR_g11440</name>
</gene>
<feature type="non-terminal residue" evidence="2">
    <location>
        <position position="1"/>
    </location>
</feature>
<evidence type="ECO:0000313" key="3">
    <source>
        <dbReference type="Proteomes" id="UP001165060"/>
    </source>
</evidence>
<evidence type="ECO:0000313" key="2">
    <source>
        <dbReference type="EMBL" id="GMI41859.1"/>
    </source>
</evidence>
<feature type="compositionally biased region" description="Basic residues" evidence="1">
    <location>
        <begin position="553"/>
        <end position="562"/>
    </location>
</feature>